<evidence type="ECO:0000313" key="3">
    <source>
        <dbReference type="Proteomes" id="UP001189429"/>
    </source>
</evidence>
<evidence type="ECO:0000313" key="2">
    <source>
        <dbReference type="EMBL" id="CAK0866412.1"/>
    </source>
</evidence>
<gene>
    <name evidence="2" type="ORF">PCOR1329_LOCUS53601</name>
</gene>
<sequence>MEDSFSVLEHSVLNPANTVFSFLTIMCVANMFIIGRTRTIKDRLGNANLKFMGARVLLLVIAIQEQAAQVLTSNSELHNKVVAKAKDHGLDVSAFELTELQADLLHLSLLNFECLLVVVFNAFAWRDLDLEKTGVADYGYSNLCADEEAPCEAGEPAAGSGFAQKVAFAFRARQGAPLLLGTESPSGQR</sequence>
<evidence type="ECO:0000256" key="1">
    <source>
        <dbReference type="SAM" id="Phobius"/>
    </source>
</evidence>
<keyword evidence="3" id="KW-1185">Reference proteome</keyword>
<name>A0ABN9V1D9_9DINO</name>
<dbReference type="EMBL" id="CAUYUJ010016533">
    <property type="protein sequence ID" value="CAK0866412.1"/>
    <property type="molecule type" value="Genomic_DNA"/>
</dbReference>
<accession>A0ABN9V1D9</accession>
<reference evidence="2" key="1">
    <citation type="submission" date="2023-10" db="EMBL/GenBank/DDBJ databases">
        <authorList>
            <person name="Chen Y."/>
            <person name="Shah S."/>
            <person name="Dougan E. K."/>
            <person name="Thang M."/>
            <person name="Chan C."/>
        </authorList>
    </citation>
    <scope>NUCLEOTIDE SEQUENCE [LARGE SCALE GENOMIC DNA]</scope>
</reference>
<organism evidence="2 3">
    <name type="scientific">Prorocentrum cordatum</name>
    <dbReference type="NCBI Taxonomy" id="2364126"/>
    <lineage>
        <taxon>Eukaryota</taxon>
        <taxon>Sar</taxon>
        <taxon>Alveolata</taxon>
        <taxon>Dinophyceae</taxon>
        <taxon>Prorocentrales</taxon>
        <taxon>Prorocentraceae</taxon>
        <taxon>Prorocentrum</taxon>
    </lineage>
</organism>
<proteinExistence type="predicted"/>
<keyword evidence="1" id="KW-0472">Membrane</keyword>
<feature type="transmembrane region" description="Helical" evidence="1">
    <location>
        <begin position="12"/>
        <end position="35"/>
    </location>
</feature>
<keyword evidence="1" id="KW-1133">Transmembrane helix</keyword>
<comment type="caution">
    <text evidence="2">The sequence shown here is derived from an EMBL/GenBank/DDBJ whole genome shotgun (WGS) entry which is preliminary data.</text>
</comment>
<dbReference type="Proteomes" id="UP001189429">
    <property type="component" value="Unassembled WGS sequence"/>
</dbReference>
<protein>
    <submittedName>
        <fullName evidence="2">Uncharacterized protein</fullName>
    </submittedName>
</protein>
<keyword evidence="1" id="KW-0812">Transmembrane</keyword>